<evidence type="ECO:0000256" key="12">
    <source>
        <dbReference type="ARBA" id="ARBA00023136"/>
    </source>
</evidence>
<keyword evidence="9" id="KW-0249">Electron transport</keyword>
<evidence type="ECO:0000256" key="5">
    <source>
        <dbReference type="ARBA" id="ARBA00016383"/>
    </source>
</evidence>
<sequence>MPPKIYHRDISPFLQRIRAFLLGRNPTNALRFEDMLSPRTQSPPKLPDGVSHKLSANYYLGRDPRREVAPPANLMQKQIGEGAPKSSKLPVPGTQFDWSSHSRFYTNN</sequence>
<dbReference type="EMBL" id="JADBJN010000001">
    <property type="protein sequence ID" value="KAG5680490.1"/>
    <property type="molecule type" value="Genomic_DNA"/>
</dbReference>
<comment type="similarity">
    <text evidence="3">Belongs to the complex I NDUFA7 subunit family.</text>
</comment>
<keyword evidence="10" id="KW-0007">Acetylation</keyword>
<evidence type="ECO:0000256" key="10">
    <source>
        <dbReference type="ARBA" id="ARBA00022990"/>
    </source>
</evidence>
<keyword evidence="11" id="KW-0496">Mitochondrion</keyword>
<comment type="function">
    <text evidence="1">Accessory subunit of the mitochondrial membrane respiratory chain NADH dehydrogenase (Complex I), that is believed not to be involved in catalysis. Complex I functions in the transfer of electrons from NADH to the respiratory chain. The immediate electron acceptor for the enzyme is believed to be ubiquinone.</text>
</comment>
<evidence type="ECO:0000256" key="4">
    <source>
        <dbReference type="ARBA" id="ARBA00011533"/>
    </source>
</evidence>
<protein>
    <recommendedName>
        <fullName evidence="5">NADH dehydrogenase [ubiquinone] 1 alpha subcomplex subunit 7</fullName>
    </recommendedName>
    <alternativeName>
        <fullName evidence="14">Complex I-B14.5a</fullName>
    </alternativeName>
    <alternativeName>
        <fullName evidence="13">NADH-ubiquinone oxidoreductase subunit B14.5a</fullName>
    </alternativeName>
</protein>
<evidence type="ECO:0000313" key="16">
    <source>
        <dbReference type="EMBL" id="KAG5680490.1"/>
    </source>
</evidence>
<evidence type="ECO:0000256" key="8">
    <source>
        <dbReference type="ARBA" id="ARBA00022792"/>
    </source>
</evidence>
<evidence type="ECO:0000256" key="7">
    <source>
        <dbReference type="ARBA" id="ARBA00022660"/>
    </source>
</evidence>
<dbReference type="GO" id="GO:0006120">
    <property type="term" value="P:mitochondrial electron transport, NADH to ubiquinone"/>
    <property type="evidence" value="ECO:0007669"/>
    <property type="project" value="TreeGrafter"/>
</dbReference>
<reference evidence="16" key="1">
    <citation type="submission" date="2021-03" db="EMBL/GenBank/DDBJ databases">
        <title>Chromosome level genome of the anhydrobiotic midge Polypedilum vanderplanki.</title>
        <authorList>
            <person name="Yoshida Y."/>
            <person name="Kikawada T."/>
            <person name="Gusev O."/>
        </authorList>
    </citation>
    <scope>NUCLEOTIDE SEQUENCE</scope>
    <source>
        <strain evidence="16">NIAS01</strain>
        <tissue evidence="16">Whole body or cell culture</tissue>
    </source>
</reference>
<keyword evidence="7" id="KW-0679">Respiratory chain</keyword>
<dbReference type="PANTHER" id="PTHR12485">
    <property type="entry name" value="NADH-UBIQUINONE OXIDOREDUCTASE SUBUNIT B"/>
    <property type="match status" value="1"/>
</dbReference>
<keyword evidence="17" id="KW-1185">Reference proteome</keyword>
<dbReference type="GO" id="GO:0005743">
    <property type="term" value="C:mitochondrial inner membrane"/>
    <property type="evidence" value="ECO:0007669"/>
    <property type="project" value="UniProtKB-SubCell"/>
</dbReference>
<evidence type="ECO:0000256" key="13">
    <source>
        <dbReference type="ARBA" id="ARBA00030360"/>
    </source>
</evidence>
<comment type="subunit">
    <text evidence="4">Complex I is composed of 45 different subunits.</text>
</comment>
<dbReference type="PANTHER" id="PTHR12485:SF1">
    <property type="entry name" value="NADH DEHYDROGENASE [UBIQUINONE] 1 ALPHA SUBCOMPLEX SUBUNIT 7"/>
    <property type="match status" value="1"/>
</dbReference>
<evidence type="ECO:0000256" key="3">
    <source>
        <dbReference type="ARBA" id="ARBA00005482"/>
    </source>
</evidence>
<evidence type="ECO:0000256" key="6">
    <source>
        <dbReference type="ARBA" id="ARBA00022448"/>
    </source>
</evidence>
<evidence type="ECO:0000256" key="11">
    <source>
        <dbReference type="ARBA" id="ARBA00023128"/>
    </source>
</evidence>
<dbReference type="InterPro" id="IPR009947">
    <property type="entry name" value="NDUA7"/>
</dbReference>
<keyword evidence="12" id="KW-0472">Membrane</keyword>
<dbReference type="OrthoDB" id="10063829at2759"/>
<evidence type="ECO:0000256" key="14">
    <source>
        <dbReference type="ARBA" id="ARBA00033401"/>
    </source>
</evidence>
<accession>A0A9J6CEF8</accession>
<dbReference type="Pfam" id="PF07347">
    <property type="entry name" value="CI-B14_5a"/>
    <property type="match status" value="1"/>
</dbReference>
<keyword evidence="8" id="KW-0999">Mitochondrion inner membrane</keyword>
<feature type="region of interest" description="Disordered" evidence="15">
    <location>
        <begin position="61"/>
        <end position="108"/>
    </location>
</feature>
<feature type="compositionally biased region" description="Polar residues" evidence="15">
    <location>
        <begin position="96"/>
        <end position="108"/>
    </location>
</feature>
<evidence type="ECO:0000256" key="15">
    <source>
        <dbReference type="SAM" id="MobiDB-lite"/>
    </source>
</evidence>
<evidence type="ECO:0000256" key="1">
    <source>
        <dbReference type="ARBA" id="ARBA00003195"/>
    </source>
</evidence>
<comment type="subcellular location">
    <subcellularLocation>
        <location evidence="2">Mitochondrion inner membrane</location>
        <topology evidence="2">Peripheral membrane protein</topology>
        <orientation evidence="2">Matrix side</orientation>
    </subcellularLocation>
</comment>
<name>A0A9J6CEF8_POLVA</name>
<evidence type="ECO:0000313" key="17">
    <source>
        <dbReference type="Proteomes" id="UP001107558"/>
    </source>
</evidence>
<gene>
    <name evidence="16" type="ORF">PVAND_009997</name>
</gene>
<proteinExistence type="inferred from homology"/>
<comment type="caution">
    <text evidence="16">The sequence shown here is derived from an EMBL/GenBank/DDBJ whole genome shotgun (WGS) entry which is preliminary data.</text>
</comment>
<dbReference type="Proteomes" id="UP001107558">
    <property type="component" value="Chromosome 1"/>
</dbReference>
<evidence type="ECO:0000256" key="9">
    <source>
        <dbReference type="ARBA" id="ARBA00022982"/>
    </source>
</evidence>
<dbReference type="AlphaFoldDB" id="A0A9J6CEF8"/>
<organism evidence="16 17">
    <name type="scientific">Polypedilum vanderplanki</name>
    <name type="common">Sleeping chironomid midge</name>
    <dbReference type="NCBI Taxonomy" id="319348"/>
    <lineage>
        <taxon>Eukaryota</taxon>
        <taxon>Metazoa</taxon>
        <taxon>Ecdysozoa</taxon>
        <taxon>Arthropoda</taxon>
        <taxon>Hexapoda</taxon>
        <taxon>Insecta</taxon>
        <taxon>Pterygota</taxon>
        <taxon>Neoptera</taxon>
        <taxon>Endopterygota</taxon>
        <taxon>Diptera</taxon>
        <taxon>Nematocera</taxon>
        <taxon>Chironomoidea</taxon>
        <taxon>Chironomidae</taxon>
        <taxon>Chironominae</taxon>
        <taxon>Polypedilum</taxon>
        <taxon>Polypedilum</taxon>
    </lineage>
</organism>
<keyword evidence="6" id="KW-0813">Transport</keyword>
<evidence type="ECO:0000256" key="2">
    <source>
        <dbReference type="ARBA" id="ARBA00004443"/>
    </source>
</evidence>